<feature type="region of interest" description="Disordered" evidence="1">
    <location>
        <begin position="479"/>
        <end position="500"/>
    </location>
</feature>
<dbReference type="SUPFAM" id="SSF53955">
    <property type="entry name" value="Lysozyme-like"/>
    <property type="match status" value="1"/>
</dbReference>
<organism evidence="3">
    <name type="scientific">uncultured Caudovirales phage</name>
    <dbReference type="NCBI Taxonomy" id="2100421"/>
    <lineage>
        <taxon>Viruses</taxon>
        <taxon>Duplodnaviria</taxon>
        <taxon>Heunggongvirae</taxon>
        <taxon>Uroviricota</taxon>
        <taxon>Caudoviricetes</taxon>
        <taxon>Peduoviridae</taxon>
        <taxon>Maltschvirus</taxon>
        <taxon>Maltschvirus maltsch</taxon>
    </lineage>
</organism>
<dbReference type="EMBL" id="LR796555">
    <property type="protein sequence ID" value="CAB4151481.1"/>
    <property type="molecule type" value="Genomic_DNA"/>
</dbReference>
<evidence type="ECO:0000256" key="1">
    <source>
        <dbReference type="SAM" id="MobiDB-lite"/>
    </source>
</evidence>
<dbReference type="PANTHER" id="PTHR37423">
    <property type="entry name" value="SOLUBLE LYTIC MUREIN TRANSGLYCOSYLASE-RELATED"/>
    <property type="match status" value="1"/>
</dbReference>
<feature type="compositionally biased region" description="Basic and acidic residues" evidence="1">
    <location>
        <begin position="793"/>
        <end position="806"/>
    </location>
</feature>
<dbReference type="PANTHER" id="PTHR37423:SF2">
    <property type="entry name" value="MEMBRANE-BOUND LYTIC MUREIN TRANSGLYCOSYLASE C"/>
    <property type="match status" value="1"/>
</dbReference>
<dbReference type="CDD" id="cd16896">
    <property type="entry name" value="LT_Slt70-like"/>
    <property type="match status" value="1"/>
</dbReference>
<feature type="domain" description="Transglycosylase SLT" evidence="2">
    <location>
        <begin position="808"/>
        <end position="908"/>
    </location>
</feature>
<name>A0A6J5N057_9CAUD</name>
<evidence type="ECO:0000313" key="3">
    <source>
        <dbReference type="EMBL" id="CAB4151481.1"/>
    </source>
</evidence>
<gene>
    <name evidence="3" type="ORF">UFOVP591_20</name>
</gene>
<feature type="compositionally biased region" description="Polar residues" evidence="1">
    <location>
        <begin position="482"/>
        <end position="499"/>
    </location>
</feature>
<feature type="compositionally biased region" description="Polar residues" evidence="1">
    <location>
        <begin position="746"/>
        <end position="762"/>
    </location>
</feature>
<feature type="region of interest" description="Disordered" evidence="1">
    <location>
        <begin position="746"/>
        <end position="807"/>
    </location>
</feature>
<dbReference type="InterPro" id="IPR023346">
    <property type="entry name" value="Lysozyme-like_dom_sf"/>
</dbReference>
<dbReference type="Pfam" id="PF01464">
    <property type="entry name" value="SLT"/>
    <property type="match status" value="1"/>
</dbReference>
<dbReference type="InterPro" id="IPR008258">
    <property type="entry name" value="Transglycosylase_SLT_dom_1"/>
</dbReference>
<proteinExistence type="predicted"/>
<protein>
    <submittedName>
        <fullName evidence="3">LT_GEWL domain containing protein</fullName>
    </submittedName>
</protein>
<accession>A0A6J5N057</accession>
<feature type="compositionally biased region" description="Polar residues" evidence="1">
    <location>
        <begin position="779"/>
        <end position="788"/>
    </location>
</feature>
<sequence>MASEEEYVTIPANSIQYDISSPEDDYVTIMPSEIERDVPTGSAASMAIDSAISGAAPTFKTESRGVLNRGLGAIGSLLGVVDEFLPIQTDPSKIGGGFDAVRVPNLFGLFGGDQEFFGNTFNRTAKEYGVMTDDKPQTKTGKFAANVAENAVGGALFGPVPAAISGITGGLGGYVGEEIGEEYGVPELGSALGSGISGFIPAAASKIRIVKELGDQFGPMVSQFPGLRYLFGKAPLEAAAGRAITDLASDPVALEKALAIQNAKIGPATQLESLRTLPEIVSDPGLAKVQSAVNSASPNAPFDEIARERAALREAKLLTGVDDKLTTYDRSSLLEGKIAASGQKTGEAVEDIWSQLDKRSLVNTRAGGSDAALATKLNEITQGGALPLEGEAKALVKRFEIAQSATDEGIINIGTLQDLRSRALQVSRDIGRPTNAADRATKQVANTIADHYENILDTNVAAGKLPPQEAELLRSARAATKSRLQQFSPPKTGTSNQGTKGLESVALKGDSLDNVALIKEGLSSPDKMASHIRAAAAGGEDVRPIYQEELLAQLSGKPQKSWPGIVDSNRNLWETAFTPDELAAKVKPVLDDVESQAAFDARKYIPGQSNTNSLGNTQGRLDNYKGVAKYFSGTGSAANLVRQAPALAGGAIGAKTGWESSDTTAGGIVNALVLGGIGAATGKALTSSGVRTAESIDNLITEALRGDTRLTARLIKQAKPSDFSAAFSSGVQKAGIATGNRAATESLKSFSNRDPNRNQDSASMAGRPEDSWGQEDPQETSAISSLYSEEQEQPTKENVSMEEKPEFQSLVKRVIQQESSGNPEAVSKDKYGNPVAYGLMQLRPSTAAEVAKSLGLEDYDLKDPTTNIQLGSEYLKRMLKQFDGDVELALTAYHSGPGRVEALLKKTGGTTLSDIRDLLGPVGQTYADQVLARKV</sequence>
<evidence type="ECO:0000259" key="2">
    <source>
        <dbReference type="Pfam" id="PF01464"/>
    </source>
</evidence>
<dbReference type="Gene3D" id="1.10.530.10">
    <property type="match status" value="1"/>
</dbReference>
<reference evidence="3" key="1">
    <citation type="submission" date="2020-04" db="EMBL/GenBank/DDBJ databases">
        <authorList>
            <person name="Chiriac C."/>
            <person name="Salcher M."/>
            <person name="Ghai R."/>
            <person name="Kavagutti S V."/>
        </authorList>
    </citation>
    <scope>NUCLEOTIDE SEQUENCE</scope>
</reference>